<dbReference type="EMBL" id="MCIB01000009">
    <property type="protein sequence ID" value="RKD32747.1"/>
    <property type="molecule type" value="Genomic_DNA"/>
</dbReference>
<feature type="domain" description="Histidine kinase/HSP90-like ATPase" evidence="2">
    <location>
        <begin position="298"/>
        <end position="409"/>
    </location>
</feature>
<evidence type="ECO:0000259" key="2">
    <source>
        <dbReference type="SMART" id="SM00387"/>
    </source>
</evidence>
<dbReference type="InterPro" id="IPR036890">
    <property type="entry name" value="HATPase_C_sf"/>
</dbReference>
<dbReference type="RefSeq" id="WP_120168270.1">
    <property type="nucleotide sequence ID" value="NZ_MCIB01000009.1"/>
</dbReference>
<protein>
    <recommendedName>
        <fullName evidence="2">Histidine kinase/HSP90-like ATPase domain-containing protein</fullName>
    </recommendedName>
</protein>
<organism evidence="3 4">
    <name type="scientific">Thermohalobacter berrensis</name>
    <dbReference type="NCBI Taxonomy" id="99594"/>
    <lineage>
        <taxon>Bacteria</taxon>
        <taxon>Bacillati</taxon>
        <taxon>Bacillota</taxon>
        <taxon>Tissierellia</taxon>
        <taxon>Tissierellales</taxon>
        <taxon>Thermohalobacteraceae</taxon>
        <taxon>Thermohalobacter</taxon>
    </lineage>
</organism>
<dbReference type="AlphaFoldDB" id="A0A419T5A9"/>
<dbReference type="Pfam" id="PF06580">
    <property type="entry name" value="His_kinase"/>
    <property type="match status" value="1"/>
</dbReference>
<dbReference type="SUPFAM" id="SSF55874">
    <property type="entry name" value="ATPase domain of HSP90 chaperone/DNA topoisomerase II/histidine kinase"/>
    <property type="match status" value="1"/>
</dbReference>
<feature type="coiled-coil region" evidence="1">
    <location>
        <begin position="177"/>
        <end position="214"/>
    </location>
</feature>
<dbReference type="PANTHER" id="PTHR34220">
    <property type="entry name" value="SENSOR HISTIDINE KINASE YPDA"/>
    <property type="match status" value="1"/>
</dbReference>
<keyword evidence="1" id="KW-0175">Coiled coil</keyword>
<dbReference type="InterPro" id="IPR018771">
    <property type="entry name" value="PocR_dom"/>
</dbReference>
<evidence type="ECO:0000313" key="4">
    <source>
        <dbReference type="Proteomes" id="UP000284177"/>
    </source>
</evidence>
<name>A0A419T5A9_9FIRM</name>
<comment type="caution">
    <text evidence="3">The sequence shown here is derived from an EMBL/GenBank/DDBJ whole genome shotgun (WGS) entry which is preliminary data.</text>
</comment>
<dbReference type="GO" id="GO:0016020">
    <property type="term" value="C:membrane"/>
    <property type="evidence" value="ECO:0007669"/>
    <property type="project" value="InterPro"/>
</dbReference>
<dbReference type="Pfam" id="PF02518">
    <property type="entry name" value="HATPase_c"/>
    <property type="match status" value="1"/>
</dbReference>
<dbReference type="Gene3D" id="3.30.565.10">
    <property type="entry name" value="Histidine kinase-like ATPase, C-terminal domain"/>
    <property type="match status" value="1"/>
</dbReference>
<keyword evidence="4" id="KW-1185">Reference proteome</keyword>
<dbReference type="GO" id="GO:0000155">
    <property type="term" value="F:phosphorelay sensor kinase activity"/>
    <property type="evidence" value="ECO:0007669"/>
    <property type="project" value="InterPro"/>
</dbReference>
<evidence type="ECO:0000313" key="3">
    <source>
        <dbReference type="EMBL" id="RKD32747.1"/>
    </source>
</evidence>
<dbReference type="Proteomes" id="UP000284177">
    <property type="component" value="Unassembled WGS sequence"/>
</dbReference>
<dbReference type="OrthoDB" id="1410840at2"/>
<dbReference type="Pfam" id="PF10114">
    <property type="entry name" value="PocR"/>
    <property type="match status" value="1"/>
</dbReference>
<dbReference type="PANTHER" id="PTHR34220:SF7">
    <property type="entry name" value="SENSOR HISTIDINE KINASE YPDA"/>
    <property type="match status" value="1"/>
</dbReference>
<dbReference type="SMART" id="SM00387">
    <property type="entry name" value="HATPase_c"/>
    <property type="match status" value="1"/>
</dbReference>
<proteinExistence type="predicted"/>
<reference evidence="3 4" key="1">
    <citation type="submission" date="2016-08" db="EMBL/GenBank/DDBJ databases">
        <title>Novel Firmicutes and Novel Genomes.</title>
        <authorList>
            <person name="Poppleton D.I."/>
            <person name="Gribaldo S."/>
        </authorList>
    </citation>
    <scope>NUCLEOTIDE SEQUENCE [LARGE SCALE GENOMIC DNA]</scope>
    <source>
        <strain evidence="3 4">CTT3</strain>
    </source>
</reference>
<accession>A0A419T5A9</accession>
<evidence type="ECO:0000256" key="1">
    <source>
        <dbReference type="SAM" id="Coils"/>
    </source>
</evidence>
<dbReference type="InterPro" id="IPR010559">
    <property type="entry name" value="Sig_transdc_His_kin_internal"/>
</dbReference>
<gene>
    <name evidence="3" type="ORF">BET03_10460</name>
</gene>
<dbReference type="InterPro" id="IPR003594">
    <property type="entry name" value="HATPase_dom"/>
</dbReference>
<sequence>MDNLILLSDIIDIEILQEIQNQFAQATGLAAVTVDYKGNPMTKYSNFSKFCKLLRNDNKCREACYQSDAHGGLEAARTGKPYIYRCHSGLIDIAVPIIAKGQYLGSFLAGQVKTEKDKLESLDIVGKETNSWKNKEEIFKAYDEIVEIPYDKLNAAAQMMFLVSNYIVEEGMLNYIQQELNKKNMKLMEEMKAKSKLEKSIKDLEIKVLKTQINTHFLFNALNVIGRLALMEHAIKTQEIVYSLSDILRYTLKNNEEMVSIDKELEYIEKYLKIQLVRFGDKIDYLIDVSDEIRSIKIPSMILQPFVENSLIHGLEPKEGKGYVKIKGYSIEKHARIIISDNGVGISEQKLQNLMSENMNRNGNSSLNGIGISNANKRMIHYFGPDYKIKIKSKINEGTTVELLIPKERGE</sequence>
<dbReference type="InterPro" id="IPR050640">
    <property type="entry name" value="Bact_2-comp_sensor_kinase"/>
</dbReference>